<organism evidence="1 2">
    <name type="scientific">Dactylosporangium cerinum</name>
    <dbReference type="NCBI Taxonomy" id="1434730"/>
    <lineage>
        <taxon>Bacteria</taxon>
        <taxon>Bacillati</taxon>
        <taxon>Actinomycetota</taxon>
        <taxon>Actinomycetes</taxon>
        <taxon>Micromonosporales</taxon>
        <taxon>Micromonosporaceae</taxon>
        <taxon>Dactylosporangium</taxon>
    </lineage>
</organism>
<name>A0ABV9WDL1_9ACTN</name>
<evidence type="ECO:0000313" key="1">
    <source>
        <dbReference type="EMBL" id="MFC5005388.1"/>
    </source>
</evidence>
<keyword evidence="2" id="KW-1185">Reference proteome</keyword>
<dbReference type="EMBL" id="JBHSIU010000071">
    <property type="protein sequence ID" value="MFC5005388.1"/>
    <property type="molecule type" value="Genomic_DNA"/>
</dbReference>
<dbReference type="Proteomes" id="UP001595912">
    <property type="component" value="Unassembled WGS sequence"/>
</dbReference>
<sequence length="90" mass="9921">MPASNTSRPGYRSGLSHTGHVVRLSKAASVQFSNPILLRVIRVHDWQTYDGWCWLDGYQLSHCGDAVARRSVFVQIAGLQPGLISARGSR</sequence>
<dbReference type="RefSeq" id="WP_380126024.1">
    <property type="nucleotide sequence ID" value="NZ_JBHSIU010000071.1"/>
</dbReference>
<accession>A0ABV9WDL1</accession>
<gene>
    <name evidence="1" type="ORF">ACFPIJ_47100</name>
</gene>
<proteinExistence type="predicted"/>
<comment type="caution">
    <text evidence="1">The sequence shown here is derived from an EMBL/GenBank/DDBJ whole genome shotgun (WGS) entry which is preliminary data.</text>
</comment>
<reference evidence="2" key="1">
    <citation type="journal article" date="2019" name="Int. J. Syst. Evol. Microbiol.">
        <title>The Global Catalogue of Microorganisms (GCM) 10K type strain sequencing project: providing services to taxonomists for standard genome sequencing and annotation.</title>
        <authorList>
            <consortium name="The Broad Institute Genomics Platform"/>
            <consortium name="The Broad Institute Genome Sequencing Center for Infectious Disease"/>
            <person name="Wu L."/>
            <person name="Ma J."/>
        </authorList>
    </citation>
    <scope>NUCLEOTIDE SEQUENCE [LARGE SCALE GENOMIC DNA]</scope>
    <source>
        <strain evidence="2">CGMCC 4.7152</strain>
    </source>
</reference>
<protein>
    <recommendedName>
        <fullName evidence="3">Transposase</fullName>
    </recommendedName>
</protein>
<evidence type="ECO:0000313" key="2">
    <source>
        <dbReference type="Proteomes" id="UP001595912"/>
    </source>
</evidence>
<evidence type="ECO:0008006" key="3">
    <source>
        <dbReference type="Google" id="ProtNLM"/>
    </source>
</evidence>